<dbReference type="InterPro" id="IPR013780">
    <property type="entry name" value="Glyco_hydro_b"/>
</dbReference>
<reference evidence="5 6" key="1">
    <citation type="submission" date="2018-12" db="EMBL/GenBank/DDBJ databases">
        <title>Deinococcus radiophilus ATCC 27603 genome sequencing and assembly.</title>
        <authorList>
            <person name="Maclea K.S."/>
            <person name="Maynard C.R."/>
        </authorList>
    </citation>
    <scope>NUCLEOTIDE SEQUENCE [LARGE SCALE GENOMIC DNA]</scope>
    <source>
        <strain evidence="5 6">ATCC 27603</strain>
    </source>
</reference>
<dbReference type="InterPro" id="IPR032091">
    <property type="entry name" value="Malt_amylase-like_C"/>
</dbReference>
<dbReference type="AlphaFoldDB" id="A0A431VN87"/>
<comment type="similarity">
    <text evidence="1">Belongs to the glycosyl hydrolase 13 family.</text>
</comment>
<evidence type="ECO:0000313" key="5">
    <source>
        <dbReference type="EMBL" id="RTR23826.1"/>
    </source>
</evidence>
<keyword evidence="2" id="KW-0378">Hydrolase</keyword>
<sequence length="93" mass="10396">MLIQRLQPLDAQGEQGEIRPLLEGHPQLLAYERRLERERALIVCNFSAETVPVPLALLEGDTLVIGNYPDPPQRGPAQDLTLRPYEAVVYCCG</sequence>
<dbReference type="RefSeq" id="WP_126353277.1">
    <property type="nucleotide sequence ID" value="NZ_CP086380.1"/>
</dbReference>
<dbReference type="FunFam" id="2.60.40.1180:FF:000007">
    <property type="entry name" value="Sucrose isomerase"/>
    <property type="match status" value="1"/>
</dbReference>
<dbReference type="Proteomes" id="UP000277766">
    <property type="component" value="Unassembled WGS sequence"/>
</dbReference>
<proteinExistence type="inferred from homology"/>
<gene>
    <name evidence="5" type="ORF">EJ104_12400</name>
</gene>
<evidence type="ECO:0000256" key="1">
    <source>
        <dbReference type="ARBA" id="ARBA00008061"/>
    </source>
</evidence>
<evidence type="ECO:0000259" key="4">
    <source>
        <dbReference type="Pfam" id="PF16657"/>
    </source>
</evidence>
<dbReference type="GO" id="GO:0004553">
    <property type="term" value="F:hydrolase activity, hydrolyzing O-glycosyl compounds"/>
    <property type="evidence" value="ECO:0007669"/>
    <property type="project" value="UniProtKB-ARBA"/>
</dbReference>
<dbReference type="GO" id="GO:0016052">
    <property type="term" value="P:carbohydrate catabolic process"/>
    <property type="evidence" value="ECO:0007669"/>
    <property type="project" value="UniProtKB-ARBA"/>
</dbReference>
<feature type="domain" description="Maltogenic amylase-like C-terminal" evidence="4">
    <location>
        <begin position="21"/>
        <end position="88"/>
    </location>
</feature>
<accession>A0A431VN87</accession>
<name>A0A431VN87_9DEIO</name>
<dbReference type="Gene3D" id="2.60.40.1180">
    <property type="entry name" value="Golgi alpha-mannosidase II"/>
    <property type="match status" value="1"/>
</dbReference>
<evidence type="ECO:0000256" key="2">
    <source>
        <dbReference type="ARBA" id="ARBA00022801"/>
    </source>
</evidence>
<dbReference type="OrthoDB" id="9805159at2"/>
<dbReference type="EMBL" id="RXPE01000040">
    <property type="protein sequence ID" value="RTR23826.1"/>
    <property type="molecule type" value="Genomic_DNA"/>
</dbReference>
<comment type="caution">
    <text evidence="5">The sequence shown here is derived from an EMBL/GenBank/DDBJ whole genome shotgun (WGS) entry which is preliminary data.</text>
</comment>
<dbReference type="SUPFAM" id="SSF51011">
    <property type="entry name" value="Glycosyl hydrolase domain"/>
    <property type="match status" value="1"/>
</dbReference>
<keyword evidence="6" id="KW-1185">Reference proteome</keyword>
<keyword evidence="3" id="KW-0326">Glycosidase</keyword>
<evidence type="ECO:0000256" key="3">
    <source>
        <dbReference type="ARBA" id="ARBA00023295"/>
    </source>
</evidence>
<dbReference type="Pfam" id="PF16657">
    <property type="entry name" value="Malt_amylase_C"/>
    <property type="match status" value="1"/>
</dbReference>
<protein>
    <recommendedName>
        <fullName evidence="4">Maltogenic amylase-like C-terminal domain-containing protein</fullName>
    </recommendedName>
</protein>
<evidence type="ECO:0000313" key="6">
    <source>
        <dbReference type="Proteomes" id="UP000277766"/>
    </source>
</evidence>
<organism evidence="5 6">
    <name type="scientific">Deinococcus radiophilus</name>
    <dbReference type="NCBI Taxonomy" id="32062"/>
    <lineage>
        <taxon>Bacteria</taxon>
        <taxon>Thermotogati</taxon>
        <taxon>Deinococcota</taxon>
        <taxon>Deinococci</taxon>
        <taxon>Deinococcales</taxon>
        <taxon>Deinococcaceae</taxon>
        <taxon>Deinococcus</taxon>
    </lineage>
</organism>